<feature type="transmembrane region" description="Helical" evidence="2">
    <location>
        <begin position="313"/>
        <end position="336"/>
    </location>
</feature>
<feature type="transmembrane region" description="Helical" evidence="2">
    <location>
        <begin position="356"/>
        <end position="378"/>
    </location>
</feature>
<evidence type="ECO:0000313" key="4">
    <source>
        <dbReference type="Proteomes" id="UP000290289"/>
    </source>
</evidence>
<reference evidence="3 4" key="1">
    <citation type="submission" date="2018-10" db="EMBL/GenBank/DDBJ databases">
        <title>A high-quality apple genome assembly.</title>
        <authorList>
            <person name="Hu J."/>
        </authorList>
    </citation>
    <scope>NUCLEOTIDE SEQUENCE [LARGE SCALE GENOMIC DNA]</scope>
    <source>
        <strain evidence="4">cv. HFTH1</strain>
        <tissue evidence="3">Young leaf</tissue>
    </source>
</reference>
<sequence length="381" mass="41929">TKPLSHNKDNAPLRISSIKDTGSNNPVIQKRKLVNIPTPHSVSKASNHLNATDFSSSKNLFTINPGTLSACITSEKSSSMAVDAAIETLSPPFHSPSHFSPQRNFYLAVDRLHFMMDTLMDLLGLAGRRSGLPMVVCCSSRDELDAVCSAVANVPFISLASLVNFPFFFFHPHSVLLFDSVLKIYVHEQLMASKSLNMHRPKANNPGVSNIARSSYLVSRYTDLAEADCSLILEHFRQATMRWNPEVSVQPAVDSASVKDEQKSHMIVATDACLPLLAPGESPIAARVLINYELPTKKETYTRRMTTFLAGGLSYKVVLLCWLHINGVCSLATTLYKYMQMGFLEESGNLVIAEMPIHVSLSMLTFPTFCLATLFLSVSLA</sequence>
<comment type="caution">
    <text evidence="3">The sequence shown here is derived from an EMBL/GenBank/DDBJ whole genome shotgun (WGS) entry which is preliminary data.</text>
</comment>
<accession>A0A498KDA9</accession>
<dbReference type="EMBL" id="RDQH01000328">
    <property type="protein sequence ID" value="RXI05346.1"/>
    <property type="molecule type" value="Genomic_DNA"/>
</dbReference>
<evidence type="ECO:0000313" key="3">
    <source>
        <dbReference type="EMBL" id="RXI05346.1"/>
    </source>
</evidence>
<proteinExistence type="predicted"/>
<evidence type="ECO:0000256" key="2">
    <source>
        <dbReference type="SAM" id="Phobius"/>
    </source>
</evidence>
<feature type="region of interest" description="Disordered" evidence="1">
    <location>
        <begin position="1"/>
        <end position="24"/>
    </location>
</feature>
<gene>
    <name evidence="3" type="ORF">DVH24_006603</name>
</gene>
<feature type="compositionally biased region" description="Basic and acidic residues" evidence="1">
    <location>
        <begin position="1"/>
        <end position="11"/>
    </location>
</feature>
<keyword evidence="2" id="KW-0812">Transmembrane</keyword>
<name>A0A498KDA9_MALDO</name>
<dbReference type="Proteomes" id="UP000290289">
    <property type="component" value="Chromosome 2"/>
</dbReference>
<dbReference type="STRING" id="3750.A0A498KDA9"/>
<evidence type="ECO:0008006" key="5">
    <source>
        <dbReference type="Google" id="ProtNLM"/>
    </source>
</evidence>
<evidence type="ECO:0000256" key="1">
    <source>
        <dbReference type="SAM" id="MobiDB-lite"/>
    </source>
</evidence>
<organism evidence="3 4">
    <name type="scientific">Malus domestica</name>
    <name type="common">Apple</name>
    <name type="synonym">Pyrus malus</name>
    <dbReference type="NCBI Taxonomy" id="3750"/>
    <lineage>
        <taxon>Eukaryota</taxon>
        <taxon>Viridiplantae</taxon>
        <taxon>Streptophyta</taxon>
        <taxon>Embryophyta</taxon>
        <taxon>Tracheophyta</taxon>
        <taxon>Spermatophyta</taxon>
        <taxon>Magnoliopsida</taxon>
        <taxon>eudicotyledons</taxon>
        <taxon>Gunneridae</taxon>
        <taxon>Pentapetalae</taxon>
        <taxon>rosids</taxon>
        <taxon>fabids</taxon>
        <taxon>Rosales</taxon>
        <taxon>Rosaceae</taxon>
        <taxon>Amygdaloideae</taxon>
        <taxon>Maleae</taxon>
        <taxon>Malus</taxon>
    </lineage>
</organism>
<protein>
    <recommendedName>
        <fullName evidence="5">Helicase C-terminal domain-containing protein</fullName>
    </recommendedName>
</protein>
<dbReference type="AlphaFoldDB" id="A0A498KDA9"/>
<keyword evidence="2" id="KW-0472">Membrane</keyword>
<keyword evidence="4" id="KW-1185">Reference proteome</keyword>
<keyword evidence="2" id="KW-1133">Transmembrane helix</keyword>
<feature type="non-terminal residue" evidence="3">
    <location>
        <position position="1"/>
    </location>
</feature>